<dbReference type="InterPro" id="IPR032675">
    <property type="entry name" value="LRR_dom_sf"/>
</dbReference>
<protein>
    <recommendedName>
        <fullName evidence="3">RNI-like protein</fullName>
    </recommendedName>
</protein>
<dbReference type="OrthoDB" id="421226at2759"/>
<dbReference type="GeneID" id="63807821"/>
<evidence type="ECO:0000313" key="1">
    <source>
        <dbReference type="EMBL" id="ORX74450.1"/>
    </source>
</evidence>
<evidence type="ECO:0000313" key="2">
    <source>
        <dbReference type="Proteomes" id="UP000193922"/>
    </source>
</evidence>
<dbReference type="Proteomes" id="UP000193922">
    <property type="component" value="Unassembled WGS sequence"/>
</dbReference>
<reference evidence="1 2" key="1">
    <citation type="submission" date="2016-07" db="EMBL/GenBank/DDBJ databases">
        <title>Pervasive Adenine N6-methylation of Active Genes in Fungi.</title>
        <authorList>
            <consortium name="DOE Joint Genome Institute"/>
            <person name="Mondo S.J."/>
            <person name="Dannebaum R.O."/>
            <person name="Kuo R.C."/>
            <person name="Labutti K."/>
            <person name="Haridas S."/>
            <person name="Kuo A."/>
            <person name="Salamov A."/>
            <person name="Ahrendt S.R."/>
            <person name="Lipzen A."/>
            <person name="Sullivan W."/>
            <person name="Andreopoulos W.B."/>
            <person name="Clum A."/>
            <person name="Lindquist E."/>
            <person name="Daum C."/>
            <person name="Ramamoorthy G.K."/>
            <person name="Gryganskyi A."/>
            <person name="Culley D."/>
            <person name="Magnuson J.K."/>
            <person name="James T.Y."/>
            <person name="O'Malley M.A."/>
            <person name="Stajich J.E."/>
            <person name="Spatafora J.W."/>
            <person name="Visel A."/>
            <person name="Grigoriev I.V."/>
        </authorList>
    </citation>
    <scope>NUCLEOTIDE SEQUENCE [LARGE SCALE GENOMIC DNA]</scope>
    <source>
        <strain evidence="1 2">ATCC 12442</strain>
    </source>
</reference>
<keyword evidence="2" id="KW-1185">Reference proteome</keyword>
<dbReference type="AlphaFoldDB" id="A0A1Y1WLJ8"/>
<gene>
    <name evidence="1" type="ORF">DL89DRAFT_319979</name>
</gene>
<organism evidence="1 2">
    <name type="scientific">Linderina pennispora</name>
    <dbReference type="NCBI Taxonomy" id="61395"/>
    <lineage>
        <taxon>Eukaryota</taxon>
        <taxon>Fungi</taxon>
        <taxon>Fungi incertae sedis</taxon>
        <taxon>Zoopagomycota</taxon>
        <taxon>Kickxellomycotina</taxon>
        <taxon>Kickxellomycetes</taxon>
        <taxon>Kickxellales</taxon>
        <taxon>Kickxellaceae</taxon>
        <taxon>Linderina</taxon>
    </lineage>
</organism>
<accession>A0A1Y1WLJ8</accession>
<dbReference type="EMBL" id="MCFD01000001">
    <property type="protein sequence ID" value="ORX74450.1"/>
    <property type="molecule type" value="Genomic_DNA"/>
</dbReference>
<sequence>MTSNDDNYRAAVYTNALIMKEVVQYLDKQTLARLSQAGRQGWQYALQPLWRILPFISVGQIERFGTAAGNTIMIKTRGYATYGDLVHTVGLSLLSGRWEKVKPEHLKIIVENCKRLKDLDINLCLAIGPEWIAQIFQASPTTSASLTSLNLTEVAVNDIWLIDILKATPNLKSLEIGETDVTNRSLQYIGESMKALEYIEMRDCLGNR</sequence>
<dbReference type="SUPFAM" id="SSF52047">
    <property type="entry name" value="RNI-like"/>
    <property type="match status" value="1"/>
</dbReference>
<comment type="caution">
    <text evidence="1">The sequence shown here is derived from an EMBL/GenBank/DDBJ whole genome shotgun (WGS) entry which is preliminary data.</text>
</comment>
<dbReference type="STRING" id="61395.A0A1Y1WLJ8"/>
<evidence type="ECO:0008006" key="3">
    <source>
        <dbReference type="Google" id="ProtNLM"/>
    </source>
</evidence>
<name>A0A1Y1WLJ8_9FUNG</name>
<proteinExistence type="predicted"/>
<dbReference type="Gene3D" id="3.80.10.10">
    <property type="entry name" value="Ribonuclease Inhibitor"/>
    <property type="match status" value="1"/>
</dbReference>
<dbReference type="RefSeq" id="XP_040747661.1">
    <property type="nucleotide sequence ID" value="XM_040891173.1"/>
</dbReference>